<evidence type="ECO:0000256" key="1">
    <source>
        <dbReference type="SAM" id="MobiDB-lite"/>
    </source>
</evidence>
<dbReference type="Proteomes" id="UP000271098">
    <property type="component" value="Unassembled WGS sequence"/>
</dbReference>
<feature type="compositionally biased region" description="Polar residues" evidence="1">
    <location>
        <begin position="1"/>
        <end position="41"/>
    </location>
</feature>
<organism evidence="4">
    <name type="scientific">Gongylonema pulchrum</name>
    <dbReference type="NCBI Taxonomy" id="637853"/>
    <lineage>
        <taxon>Eukaryota</taxon>
        <taxon>Metazoa</taxon>
        <taxon>Ecdysozoa</taxon>
        <taxon>Nematoda</taxon>
        <taxon>Chromadorea</taxon>
        <taxon>Rhabditida</taxon>
        <taxon>Spirurina</taxon>
        <taxon>Spiruromorpha</taxon>
        <taxon>Spiruroidea</taxon>
        <taxon>Gongylonematidae</taxon>
        <taxon>Gongylonema</taxon>
    </lineage>
</organism>
<reference evidence="4" key="1">
    <citation type="submission" date="2016-06" db="UniProtKB">
        <authorList>
            <consortium name="WormBaseParasite"/>
        </authorList>
    </citation>
    <scope>IDENTIFICATION</scope>
</reference>
<evidence type="ECO:0000313" key="4">
    <source>
        <dbReference type="WBParaSite" id="GPUH_0001377501-mRNA-1"/>
    </source>
</evidence>
<evidence type="ECO:0000313" key="3">
    <source>
        <dbReference type="Proteomes" id="UP000271098"/>
    </source>
</evidence>
<feature type="region of interest" description="Disordered" evidence="1">
    <location>
        <begin position="1"/>
        <end position="51"/>
    </location>
</feature>
<reference evidence="2 3" key="2">
    <citation type="submission" date="2018-11" db="EMBL/GenBank/DDBJ databases">
        <authorList>
            <consortium name="Pathogen Informatics"/>
        </authorList>
    </citation>
    <scope>NUCLEOTIDE SEQUENCE [LARGE SCALE GENOMIC DNA]</scope>
</reference>
<name>A0A183DYG9_9BILA</name>
<sequence length="111" mass="12318">MMNELQPSPQQYAAENVSMNTQSYFDQLDSSDSYQNTSQSPPIGLSPKQLYPSTDQAPAVIRTATKIVRKVVTTVGSQPMQDERSVDYFLDKAQSLPETSNLSSRITRNLG</sequence>
<gene>
    <name evidence="2" type="ORF">GPUH_LOCUS13760</name>
</gene>
<dbReference type="AlphaFoldDB" id="A0A183DYG9"/>
<evidence type="ECO:0000313" key="2">
    <source>
        <dbReference type="EMBL" id="VDN22936.1"/>
    </source>
</evidence>
<protein>
    <submittedName>
        <fullName evidence="4">Focal_AT domain-containing protein</fullName>
    </submittedName>
</protein>
<dbReference type="EMBL" id="UYRT01080544">
    <property type="protein sequence ID" value="VDN22936.1"/>
    <property type="molecule type" value="Genomic_DNA"/>
</dbReference>
<dbReference type="WBParaSite" id="GPUH_0001377501-mRNA-1">
    <property type="protein sequence ID" value="GPUH_0001377501-mRNA-1"/>
    <property type="gene ID" value="GPUH_0001377501"/>
</dbReference>
<keyword evidence="3" id="KW-1185">Reference proteome</keyword>
<accession>A0A183DYG9</accession>
<proteinExistence type="predicted"/>